<dbReference type="EMBL" id="JAUHHV010000007">
    <property type="protein sequence ID" value="KAK1418825.1"/>
    <property type="molecule type" value="Genomic_DNA"/>
</dbReference>
<dbReference type="PANTHER" id="PTHR33538">
    <property type="entry name" value="PROTEIN GAMETE EXPRESSED 1"/>
    <property type="match status" value="1"/>
</dbReference>
<evidence type="ECO:0000313" key="5">
    <source>
        <dbReference type="Proteomes" id="UP001229421"/>
    </source>
</evidence>
<evidence type="ECO:0000256" key="1">
    <source>
        <dbReference type="SAM" id="Coils"/>
    </source>
</evidence>
<dbReference type="InterPro" id="IPR040346">
    <property type="entry name" value="GEX1/Brambleberry"/>
</dbReference>
<keyword evidence="5" id="KW-1185">Reference proteome</keyword>
<dbReference type="PANTHER" id="PTHR33538:SF2">
    <property type="entry name" value="PROTEIN GAMETE EXPRESSED 1"/>
    <property type="match status" value="1"/>
</dbReference>
<organism evidence="4 5">
    <name type="scientific">Tagetes erecta</name>
    <name type="common">African marigold</name>
    <dbReference type="NCBI Taxonomy" id="13708"/>
    <lineage>
        <taxon>Eukaryota</taxon>
        <taxon>Viridiplantae</taxon>
        <taxon>Streptophyta</taxon>
        <taxon>Embryophyta</taxon>
        <taxon>Tracheophyta</taxon>
        <taxon>Spermatophyta</taxon>
        <taxon>Magnoliopsida</taxon>
        <taxon>eudicotyledons</taxon>
        <taxon>Gunneridae</taxon>
        <taxon>Pentapetalae</taxon>
        <taxon>asterids</taxon>
        <taxon>campanulids</taxon>
        <taxon>Asterales</taxon>
        <taxon>Asteraceae</taxon>
        <taxon>Asteroideae</taxon>
        <taxon>Heliantheae alliance</taxon>
        <taxon>Tageteae</taxon>
        <taxon>Tagetes</taxon>
    </lineage>
</organism>
<evidence type="ECO:0008006" key="6">
    <source>
        <dbReference type="Google" id="ProtNLM"/>
    </source>
</evidence>
<feature type="coiled-coil region" evidence="1">
    <location>
        <begin position="112"/>
        <end position="170"/>
    </location>
</feature>
<dbReference type="AlphaFoldDB" id="A0AAD8KG00"/>
<feature type="transmembrane region" description="Helical" evidence="3">
    <location>
        <begin position="305"/>
        <end position="331"/>
    </location>
</feature>
<feature type="transmembrane region" description="Helical" evidence="3">
    <location>
        <begin position="250"/>
        <end position="267"/>
    </location>
</feature>
<feature type="transmembrane region" description="Helical" evidence="3">
    <location>
        <begin position="279"/>
        <end position="299"/>
    </location>
</feature>
<accession>A0AAD8KG00</accession>
<name>A0AAD8KG00_TARER</name>
<evidence type="ECO:0000256" key="2">
    <source>
        <dbReference type="SAM" id="MobiDB-lite"/>
    </source>
</evidence>
<proteinExistence type="predicted"/>
<protein>
    <recommendedName>
        <fullName evidence="6">Protein GAMETE EXPRESSED 1</fullName>
    </recommendedName>
</protein>
<keyword evidence="3" id="KW-1133">Transmembrane helix</keyword>
<evidence type="ECO:0000313" key="4">
    <source>
        <dbReference type="EMBL" id="KAK1418825.1"/>
    </source>
</evidence>
<reference evidence="4" key="1">
    <citation type="journal article" date="2023" name="bioRxiv">
        <title>Improved chromosome-level genome assembly for marigold (Tagetes erecta).</title>
        <authorList>
            <person name="Jiang F."/>
            <person name="Yuan L."/>
            <person name="Wang S."/>
            <person name="Wang H."/>
            <person name="Xu D."/>
            <person name="Wang A."/>
            <person name="Fan W."/>
        </authorList>
    </citation>
    <scope>NUCLEOTIDE SEQUENCE</scope>
    <source>
        <strain evidence="4">WSJ</strain>
        <tissue evidence="4">Leaf</tissue>
    </source>
</reference>
<sequence>MESSNSKNGMMLVGKAKRKAAWSNSCWQSAYQNLFAGCAEILAVEERRSRLAWNLSDCFQKDIGRQQFPYCDVKYPMLNCLKKLDEDAHRIYLEFYLELQSDAFKRQTERLVNELKISAEYAEDKLENIENQAERVLHTSDHIHESLSSIDDQTQQLAQTSNNVEEHVNLALDCSQSVYENTLERADSQMELQNGQIDMNVKMDEGMTMLNESANKLCEEMNKLKQASMFHAIDKLFKYLHNAIFLDPCVVKTFLVYSILIFVMYMLTSTKQAHKMRPILNILLCVTFLNELMLLQYANDIEQQSWIISSVELVFMILVSCPLILYAIYIYRGYKTSNHPMLQSLIEKVNGMQGDKKLYNDDDDDSDVDLCSWSDSDDSY</sequence>
<keyword evidence="1" id="KW-0175">Coiled coil</keyword>
<keyword evidence="3" id="KW-0472">Membrane</keyword>
<gene>
    <name evidence="4" type="ORF">QVD17_27972</name>
</gene>
<dbReference type="Proteomes" id="UP001229421">
    <property type="component" value="Unassembled WGS sequence"/>
</dbReference>
<comment type="caution">
    <text evidence="4">The sequence shown here is derived from an EMBL/GenBank/DDBJ whole genome shotgun (WGS) entry which is preliminary data.</text>
</comment>
<evidence type="ECO:0000256" key="3">
    <source>
        <dbReference type="SAM" id="Phobius"/>
    </source>
</evidence>
<feature type="region of interest" description="Disordered" evidence="2">
    <location>
        <begin position="358"/>
        <end position="380"/>
    </location>
</feature>
<keyword evidence="3" id="KW-0812">Transmembrane</keyword>